<name>A0ABN2RGG1_9MICO</name>
<evidence type="ECO:0000313" key="2">
    <source>
        <dbReference type="EMBL" id="GAA1968731.1"/>
    </source>
</evidence>
<evidence type="ECO:0000256" key="1">
    <source>
        <dbReference type="SAM" id="MobiDB-lite"/>
    </source>
</evidence>
<feature type="compositionally biased region" description="Basic and acidic residues" evidence="1">
    <location>
        <begin position="124"/>
        <end position="133"/>
    </location>
</feature>
<proteinExistence type="predicted"/>
<sequence>MSTRTLVALENDADADEVARALYESGAESVTTPQPELPDVAIATFDMDDLEPRIASLRTIAGVSKAEADSWHDAFSDSAGDFDLGMPSPAVNEDSPEDRIPIVHPLAGGRGLRPEPRLPPPMFARDEHREGGPHTDVICQTQR</sequence>
<gene>
    <name evidence="2" type="ORF">GCM10009776_34800</name>
</gene>
<evidence type="ECO:0000313" key="3">
    <source>
        <dbReference type="Proteomes" id="UP001499933"/>
    </source>
</evidence>
<dbReference type="Proteomes" id="UP001499933">
    <property type="component" value="Unassembled WGS sequence"/>
</dbReference>
<protein>
    <submittedName>
        <fullName evidence="2">Uncharacterized protein</fullName>
    </submittedName>
</protein>
<reference evidence="2 3" key="1">
    <citation type="journal article" date="2019" name="Int. J. Syst. Evol. Microbiol.">
        <title>The Global Catalogue of Microorganisms (GCM) 10K type strain sequencing project: providing services to taxonomists for standard genome sequencing and annotation.</title>
        <authorList>
            <consortium name="The Broad Institute Genomics Platform"/>
            <consortium name="The Broad Institute Genome Sequencing Center for Infectious Disease"/>
            <person name="Wu L."/>
            <person name="Ma J."/>
        </authorList>
    </citation>
    <scope>NUCLEOTIDE SEQUENCE [LARGE SCALE GENOMIC DNA]</scope>
    <source>
        <strain evidence="2 3">JCM 14901</strain>
    </source>
</reference>
<organism evidence="2 3">
    <name type="scientific">Microbacterium deminutum</name>
    <dbReference type="NCBI Taxonomy" id="344164"/>
    <lineage>
        <taxon>Bacteria</taxon>
        <taxon>Bacillati</taxon>
        <taxon>Actinomycetota</taxon>
        <taxon>Actinomycetes</taxon>
        <taxon>Micrococcales</taxon>
        <taxon>Microbacteriaceae</taxon>
        <taxon>Microbacterium</taxon>
    </lineage>
</organism>
<feature type="region of interest" description="Disordered" evidence="1">
    <location>
        <begin position="79"/>
        <end position="143"/>
    </location>
</feature>
<keyword evidence="3" id="KW-1185">Reference proteome</keyword>
<dbReference type="EMBL" id="BAAAOG010000010">
    <property type="protein sequence ID" value="GAA1968731.1"/>
    <property type="molecule type" value="Genomic_DNA"/>
</dbReference>
<comment type="caution">
    <text evidence="2">The sequence shown here is derived from an EMBL/GenBank/DDBJ whole genome shotgun (WGS) entry which is preliminary data.</text>
</comment>
<accession>A0ABN2RGG1</accession>